<accession>A0A316Z9W3</accession>
<name>A0A316Z9W3_9BASI</name>
<gene>
    <name evidence="2" type="ORF">FA09DRAFT_260433</name>
</gene>
<dbReference type="EMBL" id="KZ819291">
    <property type="protein sequence ID" value="PWN98359.1"/>
    <property type="molecule type" value="Genomic_DNA"/>
</dbReference>
<organism evidence="2 3">
    <name type="scientific">Tilletiopsis washingtonensis</name>
    <dbReference type="NCBI Taxonomy" id="58919"/>
    <lineage>
        <taxon>Eukaryota</taxon>
        <taxon>Fungi</taxon>
        <taxon>Dikarya</taxon>
        <taxon>Basidiomycota</taxon>
        <taxon>Ustilaginomycotina</taxon>
        <taxon>Exobasidiomycetes</taxon>
        <taxon>Entylomatales</taxon>
        <taxon>Entylomatales incertae sedis</taxon>
        <taxon>Tilletiopsis</taxon>
    </lineage>
</organism>
<proteinExistence type="predicted"/>
<dbReference type="AlphaFoldDB" id="A0A316Z9W3"/>
<protein>
    <submittedName>
        <fullName evidence="2">Uncharacterized protein</fullName>
    </submittedName>
</protein>
<evidence type="ECO:0000313" key="3">
    <source>
        <dbReference type="Proteomes" id="UP000245946"/>
    </source>
</evidence>
<feature type="region of interest" description="Disordered" evidence="1">
    <location>
        <begin position="67"/>
        <end position="92"/>
    </location>
</feature>
<reference evidence="2 3" key="1">
    <citation type="journal article" date="2018" name="Mol. Biol. Evol.">
        <title>Broad Genomic Sampling Reveals a Smut Pathogenic Ancestry of the Fungal Clade Ustilaginomycotina.</title>
        <authorList>
            <person name="Kijpornyongpan T."/>
            <person name="Mondo S.J."/>
            <person name="Barry K."/>
            <person name="Sandor L."/>
            <person name="Lee J."/>
            <person name="Lipzen A."/>
            <person name="Pangilinan J."/>
            <person name="LaButti K."/>
            <person name="Hainaut M."/>
            <person name="Henrissat B."/>
            <person name="Grigoriev I.V."/>
            <person name="Spatafora J.W."/>
            <person name="Aime M.C."/>
        </authorList>
    </citation>
    <scope>NUCLEOTIDE SEQUENCE [LARGE SCALE GENOMIC DNA]</scope>
    <source>
        <strain evidence="2 3">MCA 4186</strain>
    </source>
</reference>
<sequence>MARSWGSGVLPPWRVCASAPLWALSAEPHRIWLLLRAQRWAGVLLPQSYLIDGVLRAWACCGLLPPDATGRVPPRRKPPERAPVPARRSVTSHTLDTQMLPLAYL</sequence>
<dbReference type="Proteomes" id="UP000245946">
    <property type="component" value="Unassembled WGS sequence"/>
</dbReference>
<dbReference type="RefSeq" id="XP_025598638.1">
    <property type="nucleotide sequence ID" value="XM_025739738.1"/>
</dbReference>
<dbReference type="GeneID" id="37267284"/>
<evidence type="ECO:0000256" key="1">
    <source>
        <dbReference type="SAM" id="MobiDB-lite"/>
    </source>
</evidence>
<keyword evidence="3" id="KW-1185">Reference proteome</keyword>
<evidence type="ECO:0000313" key="2">
    <source>
        <dbReference type="EMBL" id="PWN98359.1"/>
    </source>
</evidence>